<dbReference type="eggNOG" id="COG1479">
    <property type="taxonomic scope" value="Bacteria"/>
</dbReference>
<feature type="domain" description="GmrSD restriction endonucleases C-terminal" evidence="1">
    <location>
        <begin position="74"/>
        <end position="231"/>
    </location>
</feature>
<accession>A9GM54</accession>
<evidence type="ECO:0000313" key="3">
    <source>
        <dbReference type="Proteomes" id="UP000002139"/>
    </source>
</evidence>
<dbReference type="InterPro" id="IPR011089">
    <property type="entry name" value="GmrSD_C"/>
</dbReference>
<sequence length="242" mass="27133">MLLVLLDANLNETQWKSILAILESYLLRRAVLGWTTKSYNRIFLNLARVLRTAGTSPEILRVTLSGLSGESSAWPTDAQFSEAWLNGNAYELTSPKVVHILRRVGEERLTNLSERITIDSPLAVEHIMPQNWLEKWTLPSGEKGLSGTELWEAKPDDSKAVATKRRSDLVQTFGNLTLVTQALNSTVSNSAWITKRPALMSASLLPINQQLHEHVTWDEEAIQKRGKDLLNKALKLWLGPSL</sequence>
<dbReference type="PANTHER" id="PTHR35149">
    <property type="entry name" value="SLL5132 PROTEIN"/>
    <property type="match status" value="1"/>
</dbReference>
<name>A9GM54_SORC5</name>
<dbReference type="Pfam" id="PF07510">
    <property type="entry name" value="GmrSD_C"/>
    <property type="match status" value="1"/>
</dbReference>
<organism evidence="2 3">
    <name type="scientific">Sorangium cellulosum (strain So ce56)</name>
    <name type="common">Polyangium cellulosum (strain So ce56)</name>
    <dbReference type="NCBI Taxonomy" id="448385"/>
    <lineage>
        <taxon>Bacteria</taxon>
        <taxon>Pseudomonadati</taxon>
        <taxon>Myxococcota</taxon>
        <taxon>Polyangia</taxon>
        <taxon>Polyangiales</taxon>
        <taxon>Polyangiaceae</taxon>
        <taxon>Sorangium</taxon>
    </lineage>
</organism>
<evidence type="ECO:0000259" key="1">
    <source>
        <dbReference type="Pfam" id="PF07510"/>
    </source>
</evidence>
<keyword evidence="3" id="KW-1185">Reference proteome</keyword>
<protein>
    <recommendedName>
        <fullName evidence="1">GmrSD restriction endonucleases C-terminal domain-containing protein</fullName>
    </recommendedName>
</protein>
<dbReference type="HOGENOM" id="CLU_068633_0_0_7"/>
<dbReference type="STRING" id="448385.sce0216"/>
<gene>
    <name evidence="2" type="ordered locus">sce0216</name>
</gene>
<dbReference type="Proteomes" id="UP000002139">
    <property type="component" value="Chromosome"/>
</dbReference>
<dbReference type="KEGG" id="scl:sce0216"/>
<dbReference type="PANTHER" id="PTHR35149:SF2">
    <property type="entry name" value="DUF262 DOMAIN-CONTAINING PROTEIN"/>
    <property type="match status" value="1"/>
</dbReference>
<reference evidence="2 3" key="1">
    <citation type="journal article" date="2007" name="Nat. Biotechnol.">
        <title>Complete genome sequence of the myxobacterium Sorangium cellulosum.</title>
        <authorList>
            <person name="Schneiker S."/>
            <person name="Perlova O."/>
            <person name="Kaiser O."/>
            <person name="Gerth K."/>
            <person name="Alici A."/>
            <person name="Altmeyer M.O."/>
            <person name="Bartels D."/>
            <person name="Bekel T."/>
            <person name="Beyer S."/>
            <person name="Bode E."/>
            <person name="Bode H.B."/>
            <person name="Bolten C.J."/>
            <person name="Choudhuri J.V."/>
            <person name="Doss S."/>
            <person name="Elnakady Y.A."/>
            <person name="Frank B."/>
            <person name="Gaigalat L."/>
            <person name="Goesmann A."/>
            <person name="Groeger C."/>
            <person name="Gross F."/>
            <person name="Jelsbak L."/>
            <person name="Jelsbak L."/>
            <person name="Kalinowski J."/>
            <person name="Kegler C."/>
            <person name="Knauber T."/>
            <person name="Konietzny S."/>
            <person name="Kopp M."/>
            <person name="Krause L."/>
            <person name="Krug D."/>
            <person name="Linke B."/>
            <person name="Mahmud T."/>
            <person name="Martinez-Arias R."/>
            <person name="McHardy A.C."/>
            <person name="Merai M."/>
            <person name="Meyer F."/>
            <person name="Mormann S."/>
            <person name="Munoz-Dorado J."/>
            <person name="Perez J."/>
            <person name="Pradella S."/>
            <person name="Rachid S."/>
            <person name="Raddatz G."/>
            <person name="Rosenau F."/>
            <person name="Rueckert C."/>
            <person name="Sasse F."/>
            <person name="Scharfe M."/>
            <person name="Schuster S.C."/>
            <person name="Suen G."/>
            <person name="Treuner-Lange A."/>
            <person name="Velicer G.J."/>
            <person name="Vorholter F.-J."/>
            <person name="Weissman K.J."/>
            <person name="Welch R.D."/>
            <person name="Wenzel S.C."/>
            <person name="Whitworth D.E."/>
            <person name="Wilhelm S."/>
            <person name="Wittmann C."/>
            <person name="Bloecker H."/>
            <person name="Puehler A."/>
            <person name="Mueller R."/>
        </authorList>
    </citation>
    <scope>NUCLEOTIDE SEQUENCE [LARGE SCALE GENOMIC DNA]</scope>
    <source>
        <strain evidence="3">So ce56</strain>
    </source>
</reference>
<dbReference type="AlphaFoldDB" id="A9GM54"/>
<evidence type="ECO:0000313" key="2">
    <source>
        <dbReference type="EMBL" id="CAN90373.1"/>
    </source>
</evidence>
<proteinExistence type="predicted"/>
<dbReference type="EMBL" id="AM746676">
    <property type="protein sequence ID" value="CAN90373.1"/>
    <property type="molecule type" value="Genomic_DNA"/>
</dbReference>
<dbReference type="BioCyc" id="SCEL448385:SCE_RS50300-MONOMER"/>